<dbReference type="PROSITE" id="PS50041">
    <property type="entry name" value="C_TYPE_LECTIN_2"/>
    <property type="match status" value="1"/>
</dbReference>
<dbReference type="PANTHER" id="PTHR22801:SF63">
    <property type="entry name" value="C-TYPE LECTIN DOMAIN-CONTAINING PROTEIN"/>
    <property type="match status" value="1"/>
</dbReference>
<dbReference type="KEGG" id="bbel:109475920"/>
<proteinExistence type="predicted"/>
<evidence type="ECO:0000313" key="3">
    <source>
        <dbReference type="Proteomes" id="UP000515135"/>
    </source>
</evidence>
<dbReference type="PANTHER" id="PTHR22801">
    <property type="entry name" value="LITHOSTATHINE"/>
    <property type="match status" value="1"/>
</dbReference>
<dbReference type="InterPro" id="IPR016186">
    <property type="entry name" value="C-type_lectin-like/link_sf"/>
</dbReference>
<name>A0A6P4ZEH1_BRABE</name>
<dbReference type="PROSITE" id="PS00615">
    <property type="entry name" value="C_TYPE_LECTIN_1"/>
    <property type="match status" value="1"/>
</dbReference>
<reference evidence="4" key="1">
    <citation type="submission" date="2025-08" db="UniProtKB">
        <authorList>
            <consortium name="RefSeq"/>
        </authorList>
    </citation>
    <scope>IDENTIFICATION</scope>
    <source>
        <tissue evidence="4">Gonad</tissue>
    </source>
</reference>
<dbReference type="InterPro" id="IPR018378">
    <property type="entry name" value="C-type_lectin_CS"/>
</dbReference>
<dbReference type="InterPro" id="IPR001304">
    <property type="entry name" value="C-type_lectin-like"/>
</dbReference>
<gene>
    <name evidence="4" type="primary">LOC109475920</name>
</gene>
<dbReference type="SUPFAM" id="SSF56436">
    <property type="entry name" value="C-type lectin-like"/>
    <property type="match status" value="1"/>
</dbReference>
<keyword evidence="3" id="KW-1185">Reference proteome</keyword>
<dbReference type="CDD" id="cd00037">
    <property type="entry name" value="CLECT"/>
    <property type="match status" value="1"/>
</dbReference>
<organism evidence="3 4">
    <name type="scientific">Branchiostoma belcheri</name>
    <name type="common">Amphioxus</name>
    <dbReference type="NCBI Taxonomy" id="7741"/>
    <lineage>
        <taxon>Eukaryota</taxon>
        <taxon>Metazoa</taxon>
        <taxon>Chordata</taxon>
        <taxon>Cephalochordata</taxon>
        <taxon>Leptocardii</taxon>
        <taxon>Amphioxiformes</taxon>
        <taxon>Branchiostomatidae</taxon>
        <taxon>Branchiostoma</taxon>
    </lineage>
</organism>
<dbReference type="RefSeq" id="XP_019632294.1">
    <property type="nucleotide sequence ID" value="XM_019776735.1"/>
</dbReference>
<dbReference type="Gene3D" id="3.10.100.10">
    <property type="entry name" value="Mannose-Binding Protein A, subunit A"/>
    <property type="match status" value="1"/>
</dbReference>
<dbReference type="Pfam" id="PF00059">
    <property type="entry name" value="Lectin_C"/>
    <property type="match status" value="1"/>
</dbReference>
<evidence type="ECO:0000259" key="2">
    <source>
        <dbReference type="PROSITE" id="PS50041"/>
    </source>
</evidence>
<evidence type="ECO:0000313" key="4">
    <source>
        <dbReference type="RefSeq" id="XP_019632294.1"/>
    </source>
</evidence>
<dbReference type="InterPro" id="IPR050801">
    <property type="entry name" value="Ca-Dep_Lectins_ImmuneDev"/>
</dbReference>
<keyword evidence="1" id="KW-1015">Disulfide bond</keyword>
<dbReference type="AlphaFoldDB" id="A0A6P4ZEH1"/>
<dbReference type="GeneID" id="109475920"/>
<dbReference type="InterPro" id="IPR016187">
    <property type="entry name" value="CTDL_fold"/>
</dbReference>
<feature type="domain" description="C-type lectin" evidence="2">
    <location>
        <begin position="68"/>
        <end position="192"/>
    </location>
</feature>
<dbReference type="OrthoDB" id="2142683at2759"/>
<evidence type="ECO:0000256" key="1">
    <source>
        <dbReference type="ARBA" id="ARBA00023157"/>
    </source>
</evidence>
<accession>A0A6P4ZEH1</accession>
<protein>
    <submittedName>
        <fullName evidence="4">C-type lectin lectoxin-Lio2-like</fullName>
    </submittedName>
</protein>
<dbReference type="Proteomes" id="UP000515135">
    <property type="component" value="Unplaced"/>
</dbReference>
<sequence length="201" mass="22914">MIKATLQKSDPPFLTTFEFFDDNHTASLKWLDPFANISLNSKTLSVTVMSLPTTAAKSDDCRFGYKLISGACFRLDFREMSYGDASEACKGEGARLAMPKTKELDMALSRLVYKEGENKIYYIGLRGAFSLWARRWVWDDGSPLGKYKGWNPGEPASRNLWMKLCVQYWSGVTGFPMWDDYSCDVKRRFICQQAPLALSYQ</sequence>
<dbReference type="SMART" id="SM00034">
    <property type="entry name" value="CLECT"/>
    <property type="match status" value="1"/>
</dbReference>